<accession>A0AAW0QPC4</accession>
<dbReference type="GO" id="GO:0003700">
    <property type="term" value="F:DNA-binding transcription factor activity"/>
    <property type="evidence" value="ECO:0007669"/>
    <property type="project" value="InterPro"/>
</dbReference>
<dbReference type="PANTHER" id="PTHR19304">
    <property type="entry name" value="CYCLIC-AMP RESPONSE ELEMENT BINDING PROTEIN"/>
    <property type="match status" value="1"/>
</dbReference>
<evidence type="ECO:0000313" key="9">
    <source>
        <dbReference type="Proteomes" id="UP001392437"/>
    </source>
</evidence>
<evidence type="ECO:0000256" key="5">
    <source>
        <dbReference type="ARBA" id="ARBA00023242"/>
    </source>
</evidence>
<evidence type="ECO:0000256" key="3">
    <source>
        <dbReference type="ARBA" id="ARBA00023125"/>
    </source>
</evidence>
<evidence type="ECO:0000313" key="8">
    <source>
        <dbReference type="EMBL" id="KAK8113875.1"/>
    </source>
</evidence>
<dbReference type="EMBL" id="JAQQWP010000006">
    <property type="protein sequence ID" value="KAK8113875.1"/>
    <property type="molecule type" value="Genomic_DNA"/>
</dbReference>
<name>A0AAW0QPC4_9PEZI</name>
<evidence type="ECO:0000259" key="7">
    <source>
        <dbReference type="PROSITE" id="PS50217"/>
    </source>
</evidence>
<dbReference type="InterPro" id="IPR046347">
    <property type="entry name" value="bZIP_sf"/>
</dbReference>
<dbReference type="GO" id="GO:0003677">
    <property type="term" value="F:DNA binding"/>
    <property type="evidence" value="ECO:0007669"/>
    <property type="project" value="UniProtKB-KW"/>
</dbReference>
<dbReference type="PRINTS" id="PR00043">
    <property type="entry name" value="LEUZIPPRJUN"/>
</dbReference>
<dbReference type="Pfam" id="PF00170">
    <property type="entry name" value="bZIP_1"/>
    <property type="match status" value="1"/>
</dbReference>
<keyword evidence="4" id="KW-0804">Transcription</keyword>
<dbReference type="SUPFAM" id="SSF57959">
    <property type="entry name" value="Leucine zipper domain"/>
    <property type="match status" value="1"/>
</dbReference>
<dbReference type="SMART" id="SM00338">
    <property type="entry name" value="BRLZ"/>
    <property type="match status" value="1"/>
</dbReference>
<dbReference type="Gene3D" id="1.20.5.170">
    <property type="match status" value="1"/>
</dbReference>
<dbReference type="InterPro" id="IPR002112">
    <property type="entry name" value="Leuzip_Jun"/>
</dbReference>
<evidence type="ECO:0000256" key="1">
    <source>
        <dbReference type="ARBA" id="ARBA00004123"/>
    </source>
</evidence>
<organism evidence="8 9">
    <name type="scientific">Apiospora kogelbergensis</name>
    <dbReference type="NCBI Taxonomy" id="1337665"/>
    <lineage>
        <taxon>Eukaryota</taxon>
        <taxon>Fungi</taxon>
        <taxon>Dikarya</taxon>
        <taxon>Ascomycota</taxon>
        <taxon>Pezizomycotina</taxon>
        <taxon>Sordariomycetes</taxon>
        <taxon>Xylariomycetidae</taxon>
        <taxon>Amphisphaeriales</taxon>
        <taxon>Apiosporaceae</taxon>
        <taxon>Apiospora</taxon>
    </lineage>
</organism>
<keyword evidence="9" id="KW-1185">Reference proteome</keyword>
<dbReference type="AlphaFoldDB" id="A0AAW0QPC4"/>
<dbReference type="PROSITE" id="PS50217">
    <property type="entry name" value="BZIP"/>
    <property type="match status" value="1"/>
</dbReference>
<feature type="compositionally biased region" description="Low complexity" evidence="6">
    <location>
        <begin position="70"/>
        <end position="80"/>
    </location>
</feature>
<dbReference type="InterPro" id="IPR004827">
    <property type="entry name" value="bZIP"/>
</dbReference>
<dbReference type="PROSITE" id="PS00036">
    <property type="entry name" value="BZIP_BASIC"/>
    <property type="match status" value="1"/>
</dbReference>
<dbReference type="GO" id="GO:0005634">
    <property type="term" value="C:nucleus"/>
    <property type="evidence" value="ECO:0007669"/>
    <property type="project" value="UniProtKB-SubCell"/>
</dbReference>
<comment type="caution">
    <text evidence="8">The sequence shown here is derived from an EMBL/GenBank/DDBJ whole genome shotgun (WGS) entry which is preliminary data.</text>
</comment>
<keyword evidence="2" id="KW-0805">Transcription regulation</keyword>
<comment type="subcellular location">
    <subcellularLocation>
        <location evidence="1">Nucleus</location>
    </subcellularLocation>
</comment>
<sequence>MDFCHQISDHRLAYELPQSPMGTSCGAFLDPCITTPYQNDPQHFFDLSTEQQQDTVIKLEDIGQPQPWESFSSTSDSGTSEALEPTAPTPIRRESTSQPSKKPRRDRGRSGSSGGSTDLSREKNRVAASKCRRKKKDEERVLEDRRRMLQVQNAILVDSATSLRAEVLSLKHEILRHGTCDFQPINTYIATAAARVG</sequence>
<protein>
    <recommendedName>
        <fullName evidence="7">BZIP domain-containing protein</fullName>
    </recommendedName>
</protein>
<keyword evidence="5" id="KW-0539">Nucleus</keyword>
<reference evidence="8 9" key="1">
    <citation type="submission" date="2023-01" db="EMBL/GenBank/DDBJ databases">
        <title>Analysis of 21 Apiospora genomes using comparative genomics revels a genus with tremendous synthesis potential of carbohydrate active enzymes and secondary metabolites.</title>
        <authorList>
            <person name="Sorensen T."/>
        </authorList>
    </citation>
    <scope>NUCLEOTIDE SEQUENCE [LARGE SCALE GENOMIC DNA]</scope>
    <source>
        <strain evidence="8 9">CBS 117206</strain>
    </source>
</reference>
<feature type="domain" description="BZIP" evidence="7">
    <location>
        <begin position="121"/>
        <end position="177"/>
    </location>
</feature>
<keyword evidence="3" id="KW-0238">DNA-binding</keyword>
<evidence type="ECO:0000256" key="6">
    <source>
        <dbReference type="SAM" id="MobiDB-lite"/>
    </source>
</evidence>
<feature type="region of interest" description="Disordered" evidence="6">
    <location>
        <begin position="62"/>
        <end position="139"/>
    </location>
</feature>
<gene>
    <name evidence="8" type="ORF">PG999_005944</name>
</gene>
<evidence type="ECO:0000256" key="2">
    <source>
        <dbReference type="ARBA" id="ARBA00023015"/>
    </source>
</evidence>
<evidence type="ECO:0000256" key="4">
    <source>
        <dbReference type="ARBA" id="ARBA00023163"/>
    </source>
</evidence>
<dbReference type="Proteomes" id="UP001392437">
    <property type="component" value="Unassembled WGS sequence"/>
</dbReference>
<dbReference type="InterPro" id="IPR051027">
    <property type="entry name" value="bZIP_transcription_factors"/>
</dbReference>
<proteinExistence type="predicted"/>
<dbReference type="CDD" id="cd14687">
    <property type="entry name" value="bZIP_ATF2"/>
    <property type="match status" value="1"/>
</dbReference>